<evidence type="ECO:0000313" key="2">
    <source>
        <dbReference type="EMBL" id="HEB48928.1"/>
    </source>
</evidence>
<accession>A0A7C1P6Z4</accession>
<evidence type="ECO:0000259" key="1">
    <source>
        <dbReference type="Pfam" id="PF05916"/>
    </source>
</evidence>
<dbReference type="AlphaFoldDB" id="A0A7C1P6Z4"/>
<sequence>MTVSVSRLWETAAFMGVDVPLVVVRDVEHATPLQILRLRAGQRVKLPYPYALALLREGCAELDPEGLPGHSTLKKLSWAEEKTEELQPLEEGFYLKVALLASSLRERARRGDEGAEESLRKLRIALADLVRLRSLKIAQLASKNPAPSREKMKNMTLEEQILYVNLCELLSSWMKALVSLATGGEKA</sequence>
<reference evidence="2" key="1">
    <citation type="journal article" date="2020" name="mSystems">
        <title>Genome- and Community-Level Interaction Insights into Carbon Utilization and Element Cycling Functions of Hydrothermarchaeota in Hydrothermal Sediment.</title>
        <authorList>
            <person name="Zhou Z."/>
            <person name="Liu Y."/>
            <person name="Xu W."/>
            <person name="Pan J."/>
            <person name="Luo Z.H."/>
            <person name="Li M."/>
        </authorList>
    </citation>
    <scope>NUCLEOTIDE SEQUENCE [LARGE SCALE GENOMIC DNA]</scope>
    <source>
        <strain evidence="2">SpSt-25</strain>
    </source>
</reference>
<comment type="caution">
    <text evidence="2">The sequence shown here is derived from an EMBL/GenBank/DDBJ whole genome shotgun (WGS) entry which is preliminary data.</text>
</comment>
<gene>
    <name evidence="2" type="ORF">ENP77_03955</name>
</gene>
<feature type="domain" description="GINS subunit" evidence="1">
    <location>
        <begin position="72"/>
        <end position="177"/>
    </location>
</feature>
<dbReference type="Gene3D" id="1.20.58.2050">
    <property type="match status" value="1"/>
</dbReference>
<name>A0A7C1P6Z4_THEPE</name>
<dbReference type="EMBL" id="DSKP01000139">
    <property type="protein sequence ID" value="HEB48928.1"/>
    <property type="molecule type" value="Genomic_DNA"/>
</dbReference>
<dbReference type="Pfam" id="PF05916">
    <property type="entry name" value="Sld5"/>
    <property type="match status" value="1"/>
</dbReference>
<dbReference type="InterPro" id="IPR021151">
    <property type="entry name" value="GINS_A"/>
</dbReference>
<organism evidence="2">
    <name type="scientific">Thermofilum pendens</name>
    <dbReference type="NCBI Taxonomy" id="2269"/>
    <lineage>
        <taxon>Archaea</taxon>
        <taxon>Thermoproteota</taxon>
        <taxon>Thermoprotei</taxon>
        <taxon>Thermofilales</taxon>
        <taxon>Thermofilaceae</taxon>
        <taxon>Thermofilum</taxon>
    </lineage>
</organism>
<dbReference type="InterPro" id="IPR038437">
    <property type="entry name" value="GINS_Psf3_sf"/>
</dbReference>
<protein>
    <submittedName>
        <fullName evidence="2">DNA replication complex GINS family protein</fullName>
    </submittedName>
</protein>
<dbReference type="CDD" id="cd11714">
    <property type="entry name" value="GINS_A_archaea"/>
    <property type="match status" value="1"/>
</dbReference>
<proteinExistence type="predicted"/>